<evidence type="ECO:0000256" key="5">
    <source>
        <dbReference type="ARBA" id="ARBA00022692"/>
    </source>
</evidence>
<keyword evidence="6 9" id="KW-1133">Transmembrane helix</keyword>
<feature type="transmembrane region" description="Helical" evidence="9">
    <location>
        <begin position="156"/>
        <end position="173"/>
    </location>
</feature>
<evidence type="ECO:0000256" key="8">
    <source>
        <dbReference type="ARBA" id="ARBA00038435"/>
    </source>
</evidence>
<feature type="transmembrane region" description="Helical" evidence="9">
    <location>
        <begin position="416"/>
        <end position="434"/>
    </location>
</feature>
<evidence type="ECO:0000256" key="4">
    <source>
        <dbReference type="ARBA" id="ARBA00022475"/>
    </source>
</evidence>
<proteinExistence type="inferred from homology"/>
<comment type="caution">
    <text evidence="11">The sequence shown here is derived from an EMBL/GenBank/DDBJ whole genome shotgun (WGS) entry which is preliminary data.</text>
</comment>
<reference evidence="11 12" key="1">
    <citation type="submission" date="2018-03" db="EMBL/GenBank/DDBJ databases">
        <title>Genomic Encyclopedia of Archaeal and Bacterial Type Strains, Phase II (KMG-II): from individual species to whole genera.</title>
        <authorList>
            <person name="Goeker M."/>
        </authorList>
    </citation>
    <scope>NUCLEOTIDE SEQUENCE [LARGE SCALE GENOMIC DNA]</scope>
    <source>
        <strain evidence="11 12">DSM 28229</strain>
    </source>
</reference>
<comment type="subcellular location">
    <subcellularLocation>
        <location evidence="1">Cell membrane</location>
        <topology evidence="1">Multi-pass membrane protein</topology>
    </subcellularLocation>
</comment>
<dbReference type="RefSeq" id="WP_109618579.1">
    <property type="nucleotide sequence ID" value="NZ_QGDO01000003.1"/>
</dbReference>
<keyword evidence="5 9" id="KW-0812">Transmembrane</keyword>
<feature type="transmembrane region" description="Helical" evidence="9">
    <location>
        <begin position="239"/>
        <end position="272"/>
    </location>
</feature>
<feature type="transmembrane region" description="Helical" evidence="9">
    <location>
        <begin position="334"/>
        <end position="356"/>
    </location>
</feature>
<keyword evidence="2" id="KW-0813">Transport</keyword>
<keyword evidence="3" id="KW-0050">Antiport</keyword>
<dbReference type="PANTHER" id="PTHR33451:SF5">
    <property type="entry name" value="NA+_H+ ANTIPORTER"/>
    <property type="match status" value="1"/>
</dbReference>
<feature type="transmembrane region" description="Helical" evidence="9">
    <location>
        <begin position="80"/>
        <end position="98"/>
    </location>
</feature>
<dbReference type="GO" id="GO:0015297">
    <property type="term" value="F:antiporter activity"/>
    <property type="evidence" value="ECO:0007669"/>
    <property type="project" value="UniProtKB-KW"/>
</dbReference>
<dbReference type="AlphaFoldDB" id="A0A315ZBC0"/>
<dbReference type="EMBL" id="QGDO01000003">
    <property type="protein sequence ID" value="PWJ42014.1"/>
    <property type="molecule type" value="Genomic_DNA"/>
</dbReference>
<dbReference type="InterPro" id="IPR052180">
    <property type="entry name" value="NhaC_Na-H+_Antiporter"/>
</dbReference>
<keyword evidence="7 9" id="KW-0472">Membrane</keyword>
<sequence length="436" mass="46336">MNSVNQADKQTPKGNGFALLPLISFLFVYLCTSIVTGDFYKMPVSVAFLISLGIALFQNKSRSLHDKLESFCKGAGNSDIMLMSLIFILAGAFATVAKEMGAVDSVVNFSLAFMPSNMLLAGVFLIACFISISIGTSVGTIAALTPMAVGIAESTGFHIGLSLSAVVSGAMFGDNLSMISDTTIAATRSQGCTMRDKFRTNFRIVFPAALITIFIYIYLTSSAENTFSIQNGEYSLVKIFPYLFVLVAAILGINVTVVLTLGTLIAGGIGIYSGDFDTWGFVHNISTGIQGMSELVIICILVGGTFELIRYNGGIQFILNKIEKNISGQKGGQIGIALLVFLTNLCTANNTIAIVISGPIAKNIADKYGISGRKSASLLDTFSCFTQGIIPYGAQLLTAVGIAGVSLVSPIEVMQYLFYPILMGISAVIAIFFFKN</sequence>
<evidence type="ECO:0000313" key="12">
    <source>
        <dbReference type="Proteomes" id="UP000245535"/>
    </source>
</evidence>
<comment type="similarity">
    <text evidence="8">Belongs to the NhaC Na(+)/H(+) (TC 2.A.35) antiporter family.</text>
</comment>
<keyword evidence="12" id="KW-1185">Reference proteome</keyword>
<dbReference type="GO" id="GO:0005886">
    <property type="term" value="C:plasma membrane"/>
    <property type="evidence" value="ECO:0007669"/>
    <property type="project" value="UniProtKB-SubCell"/>
</dbReference>
<evidence type="ECO:0000256" key="9">
    <source>
        <dbReference type="SAM" id="Phobius"/>
    </source>
</evidence>
<evidence type="ECO:0000259" key="10">
    <source>
        <dbReference type="Pfam" id="PF03553"/>
    </source>
</evidence>
<protein>
    <submittedName>
        <fullName evidence="11">Putative methionine transporter (NhaC family)</fullName>
    </submittedName>
</protein>
<evidence type="ECO:0000256" key="1">
    <source>
        <dbReference type="ARBA" id="ARBA00004651"/>
    </source>
</evidence>
<dbReference type="PANTHER" id="PTHR33451">
    <property type="entry name" value="MALATE-2H(+)/NA(+)-LACTATE ANTIPORTER"/>
    <property type="match status" value="1"/>
</dbReference>
<keyword evidence="4" id="KW-1003">Cell membrane</keyword>
<evidence type="ECO:0000256" key="7">
    <source>
        <dbReference type="ARBA" id="ARBA00023136"/>
    </source>
</evidence>
<organism evidence="11 12">
    <name type="scientific">Sediminitomix flava</name>
    <dbReference type="NCBI Taxonomy" id="379075"/>
    <lineage>
        <taxon>Bacteria</taxon>
        <taxon>Pseudomonadati</taxon>
        <taxon>Bacteroidota</taxon>
        <taxon>Cytophagia</taxon>
        <taxon>Cytophagales</taxon>
        <taxon>Flammeovirgaceae</taxon>
        <taxon>Sediminitomix</taxon>
    </lineage>
</organism>
<dbReference type="Proteomes" id="UP000245535">
    <property type="component" value="Unassembled WGS sequence"/>
</dbReference>
<gene>
    <name evidence="11" type="ORF">BC781_103264</name>
</gene>
<feature type="transmembrane region" description="Helical" evidence="9">
    <location>
        <begin position="16"/>
        <end position="36"/>
    </location>
</feature>
<feature type="transmembrane region" description="Helical" evidence="9">
    <location>
        <begin position="42"/>
        <end position="59"/>
    </location>
</feature>
<feature type="transmembrane region" description="Helical" evidence="9">
    <location>
        <begin position="118"/>
        <end position="144"/>
    </location>
</feature>
<feature type="transmembrane region" description="Helical" evidence="9">
    <location>
        <begin position="389"/>
        <end position="409"/>
    </location>
</feature>
<name>A0A315ZBC0_SEDFL</name>
<feature type="domain" description="Na+/H+ antiporter NhaC-like C-terminal" evidence="10">
    <location>
        <begin position="56"/>
        <end position="219"/>
    </location>
</feature>
<evidence type="ECO:0000256" key="3">
    <source>
        <dbReference type="ARBA" id="ARBA00022449"/>
    </source>
</evidence>
<dbReference type="InterPro" id="IPR018461">
    <property type="entry name" value="Na/H_Antiport_NhaC-like_C"/>
</dbReference>
<accession>A0A315ZBC0</accession>
<evidence type="ECO:0000313" key="11">
    <source>
        <dbReference type="EMBL" id="PWJ42014.1"/>
    </source>
</evidence>
<feature type="domain" description="Na+/H+ antiporter NhaC-like C-terminal" evidence="10">
    <location>
        <begin position="239"/>
        <end position="433"/>
    </location>
</feature>
<feature type="transmembrane region" description="Helical" evidence="9">
    <location>
        <begin position="202"/>
        <end position="219"/>
    </location>
</feature>
<evidence type="ECO:0000256" key="6">
    <source>
        <dbReference type="ARBA" id="ARBA00022989"/>
    </source>
</evidence>
<dbReference type="OrthoDB" id="9790605at2"/>
<dbReference type="Pfam" id="PF03553">
    <property type="entry name" value="Na_H_antiporter"/>
    <property type="match status" value="2"/>
</dbReference>
<evidence type="ECO:0000256" key="2">
    <source>
        <dbReference type="ARBA" id="ARBA00022448"/>
    </source>
</evidence>